<dbReference type="AlphaFoldDB" id="A0A8T2T6Q7"/>
<dbReference type="Proteomes" id="UP000825935">
    <property type="component" value="Chromosome 15"/>
</dbReference>
<dbReference type="PANTHER" id="PTHR22691:SF8">
    <property type="entry name" value="PROTEIN SPT2 HOMOLOG"/>
    <property type="match status" value="1"/>
</dbReference>
<gene>
    <name evidence="3" type="ORF">KP509_15G009700</name>
</gene>
<name>A0A8T2T6Q7_CERRI</name>
<organism evidence="3 4">
    <name type="scientific">Ceratopteris richardii</name>
    <name type="common">Triangle waterfern</name>
    <dbReference type="NCBI Taxonomy" id="49495"/>
    <lineage>
        <taxon>Eukaryota</taxon>
        <taxon>Viridiplantae</taxon>
        <taxon>Streptophyta</taxon>
        <taxon>Embryophyta</taxon>
        <taxon>Tracheophyta</taxon>
        <taxon>Polypodiopsida</taxon>
        <taxon>Polypodiidae</taxon>
        <taxon>Polypodiales</taxon>
        <taxon>Pteridineae</taxon>
        <taxon>Pteridaceae</taxon>
        <taxon>Parkerioideae</taxon>
        <taxon>Ceratopteris</taxon>
    </lineage>
</organism>
<dbReference type="EMBL" id="CM035420">
    <property type="protein sequence ID" value="KAH7404073.1"/>
    <property type="molecule type" value="Genomic_DNA"/>
</dbReference>
<protein>
    <submittedName>
        <fullName evidence="3">Uncharacterized protein</fullName>
    </submittedName>
</protein>
<feature type="region of interest" description="Disordered" evidence="2">
    <location>
        <begin position="92"/>
        <end position="141"/>
    </location>
</feature>
<dbReference type="GO" id="GO:0042393">
    <property type="term" value="F:histone binding"/>
    <property type="evidence" value="ECO:0007669"/>
    <property type="project" value="TreeGrafter"/>
</dbReference>
<accession>A0A8T2T6Q7</accession>
<dbReference type="PROSITE" id="PS51257">
    <property type="entry name" value="PROKAR_LIPOPROTEIN"/>
    <property type="match status" value="1"/>
</dbReference>
<dbReference type="OrthoDB" id="6259853at2759"/>
<dbReference type="GO" id="GO:0006334">
    <property type="term" value="P:nucleosome assembly"/>
    <property type="evidence" value="ECO:0007669"/>
    <property type="project" value="TreeGrafter"/>
</dbReference>
<comment type="caution">
    <text evidence="3">The sequence shown here is derived from an EMBL/GenBank/DDBJ whole genome shotgun (WGS) entry which is preliminary data.</text>
</comment>
<sequence length="170" mass="19382">MASSCKDEMQFTRKERQGDKPRKEGLHVSSTILGCAKPTPQIQRKLPVVSKEQSTDGKKPPPLVERTLQLSDNNCQAHVDRKRHSGIKIDCGSSIGGHCHQKRPLDTESVTKPKMLPPRVQKKPRKTDFEDPVTNDDDADGDISSMIWRMFRYNPNKYHDMDNEDDDLLE</sequence>
<evidence type="ECO:0000313" key="4">
    <source>
        <dbReference type="Proteomes" id="UP000825935"/>
    </source>
</evidence>
<dbReference type="GO" id="GO:0006360">
    <property type="term" value="P:transcription by RNA polymerase I"/>
    <property type="evidence" value="ECO:0007669"/>
    <property type="project" value="TreeGrafter"/>
</dbReference>
<keyword evidence="4" id="KW-1185">Reference proteome</keyword>
<evidence type="ECO:0000256" key="1">
    <source>
        <dbReference type="ARBA" id="ARBA00023054"/>
    </source>
</evidence>
<reference evidence="3" key="1">
    <citation type="submission" date="2021-08" db="EMBL/GenBank/DDBJ databases">
        <title>WGS assembly of Ceratopteris richardii.</title>
        <authorList>
            <person name="Marchant D.B."/>
            <person name="Chen G."/>
            <person name="Jenkins J."/>
            <person name="Shu S."/>
            <person name="Leebens-Mack J."/>
            <person name="Grimwood J."/>
            <person name="Schmutz J."/>
            <person name="Soltis P."/>
            <person name="Soltis D."/>
            <person name="Chen Z.-H."/>
        </authorList>
    </citation>
    <scope>NUCLEOTIDE SEQUENCE</scope>
    <source>
        <strain evidence="3">Whitten #5841</strain>
        <tissue evidence="3">Leaf</tissue>
    </source>
</reference>
<feature type="region of interest" description="Disordered" evidence="2">
    <location>
        <begin position="1"/>
        <end position="65"/>
    </location>
</feature>
<proteinExistence type="predicted"/>
<feature type="compositionally biased region" description="Basic and acidic residues" evidence="2">
    <location>
        <begin position="1"/>
        <end position="26"/>
    </location>
</feature>
<dbReference type="PANTHER" id="PTHR22691">
    <property type="entry name" value="YEAST SPT2-RELATED"/>
    <property type="match status" value="1"/>
</dbReference>
<keyword evidence="1" id="KW-0175">Coiled coil</keyword>
<evidence type="ECO:0000256" key="2">
    <source>
        <dbReference type="SAM" id="MobiDB-lite"/>
    </source>
</evidence>
<dbReference type="GO" id="GO:0005730">
    <property type="term" value="C:nucleolus"/>
    <property type="evidence" value="ECO:0007669"/>
    <property type="project" value="TreeGrafter"/>
</dbReference>
<feature type="compositionally biased region" description="Acidic residues" evidence="2">
    <location>
        <begin position="130"/>
        <end position="141"/>
    </location>
</feature>
<evidence type="ECO:0000313" key="3">
    <source>
        <dbReference type="EMBL" id="KAH7404073.1"/>
    </source>
</evidence>
<dbReference type="GO" id="GO:0003677">
    <property type="term" value="F:DNA binding"/>
    <property type="evidence" value="ECO:0007669"/>
    <property type="project" value="TreeGrafter"/>
</dbReference>